<reference evidence="1 2" key="1">
    <citation type="submission" date="2024-01" db="EMBL/GenBank/DDBJ databases">
        <title>The complete chloroplast genome sequence of Lithospermum erythrorhizon: insights into the phylogenetic relationship among Boraginaceae species and the maternal lineages of purple gromwells.</title>
        <authorList>
            <person name="Okada T."/>
            <person name="Watanabe K."/>
        </authorList>
    </citation>
    <scope>NUCLEOTIDE SEQUENCE [LARGE SCALE GENOMIC DNA]</scope>
</reference>
<comment type="caution">
    <text evidence="1">The sequence shown here is derived from an EMBL/GenBank/DDBJ whole genome shotgun (WGS) entry which is preliminary data.</text>
</comment>
<keyword evidence="2" id="KW-1185">Reference proteome</keyword>
<evidence type="ECO:0000313" key="1">
    <source>
        <dbReference type="EMBL" id="GAA0165137.1"/>
    </source>
</evidence>
<evidence type="ECO:0000313" key="2">
    <source>
        <dbReference type="Proteomes" id="UP001454036"/>
    </source>
</evidence>
<accession>A0AAV3QQ89</accession>
<proteinExistence type="predicted"/>
<sequence length="142" mass="16399">MISLSEISRDCMDAWVVLCRSLKDKIVVKLRACSVAKMGEILTNPIFAIGLVLMKATLEDFFSWTSHLRARDQARLEAFGSKLVESERLLRSYREMPPSYAAYCATASHRHLQESVIYSLQERQDLKRLRSIIYQVEQLRDS</sequence>
<dbReference type="EMBL" id="BAABME010005265">
    <property type="protein sequence ID" value="GAA0165137.1"/>
    <property type="molecule type" value="Genomic_DNA"/>
</dbReference>
<dbReference type="Proteomes" id="UP001454036">
    <property type="component" value="Unassembled WGS sequence"/>
</dbReference>
<organism evidence="1 2">
    <name type="scientific">Lithospermum erythrorhizon</name>
    <name type="common">Purple gromwell</name>
    <name type="synonym">Lithospermum officinale var. erythrorhizon</name>
    <dbReference type="NCBI Taxonomy" id="34254"/>
    <lineage>
        <taxon>Eukaryota</taxon>
        <taxon>Viridiplantae</taxon>
        <taxon>Streptophyta</taxon>
        <taxon>Embryophyta</taxon>
        <taxon>Tracheophyta</taxon>
        <taxon>Spermatophyta</taxon>
        <taxon>Magnoliopsida</taxon>
        <taxon>eudicotyledons</taxon>
        <taxon>Gunneridae</taxon>
        <taxon>Pentapetalae</taxon>
        <taxon>asterids</taxon>
        <taxon>lamiids</taxon>
        <taxon>Boraginales</taxon>
        <taxon>Boraginaceae</taxon>
        <taxon>Boraginoideae</taxon>
        <taxon>Lithospermeae</taxon>
        <taxon>Lithospermum</taxon>
    </lineage>
</organism>
<dbReference type="AlphaFoldDB" id="A0AAV3QQ89"/>
<protein>
    <submittedName>
        <fullName evidence="1">Uncharacterized protein</fullName>
    </submittedName>
</protein>
<gene>
    <name evidence="1" type="ORF">LIER_20614</name>
</gene>
<name>A0AAV3QQ89_LITER</name>